<dbReference type="Pfam" id="PF10159">
    <property type="entry name" value="MMtag"/>
    <property type="match status" value="1"/>
</dbReference>
<sequence>MYESSRYVAFGSLRRGGTRGGQADFSWDVVREDKHRENYLGNSIAAPKGRWQQGRDILWYNRDTSASRADDAAEQRRKELLRVKQAEQDAMREILGGSMPGGAPSVGSALAQGSRDTPARTGANAAPLDPSKRRYPAPRAEADDAEREARRARHEARRERRHRHEERRHRHDDHRHRHRHRDERARSPRARDDEGRTRRDRDYDSHYDRARRASPRREAVRPRTRSRSPPA</sequence>
<protein>
    <recommendedName>
        <fullName evidence="2">Multiple myeloma tumor-associated protein 2-like N-terminal domain-containing protein</fullName>
    </recommendedName>
</protein>
<dbReference type="AlphaFoldDB" id="A0AAF0DW98"/>
<organism evidence="3 4">
    <name type="scientific">Malassezia brasiliensis</name>
    <dbReference type="NCBI Taxonomy" id="1821822"/>
    <lineage>
        <taxon>Eukaryota</taxon>
        <taxon>Fungi</taxon>
        <taxon>Dikarya</taxon>
        <taxon>Basidiomycota</taxon>
        <taxon>Ustilaginomycotina</taxon>
        <taxon>Malasseziomycetes</taxon>
        <taxon>Malasseziales</taxon>
        <taxon>Malasseziaceae</taxon>
        <taxon>Malassezia</taxon>
    </lineage>
</organism>
<evidence type="ECO:0000313" key="3">
    <source>
        <dbReference type="EMBL" id="WFC96668.1"/>
    </source>
</evidence>
<reference evidence="3" key="1">
    <citation type="submission" date="2023-03" db="EMBL/GenBank/DDBJ databases">
        <title>Mating type loci evolution in Malassezia.</title>
        <authorList>
            <person name="Coelho M.A."/>
        </authorList>
    </citation>
    <scope>NUCLEOTIDE SEQUENCE</scope>
    <source>
        <strain evidence="3">CBS 14135</strain>
    </source>
</reference>
<dbReference type="Proteomes" id="UP001216638">
    <property type="component" value="Chromosome 4"/>
</dbReference>
<dbReference type="InterPro" id="IPR019315">
    <property type="entry name" value="MMTA2_N"/>
</dbReference>
<feature type="compositionally biased region" description="Basic and acidic residues" evidence="1">
    <location>
        <begin position="182"/>
        <end position="221"/>
    </location>
</feature>
<evidence type="ECO:0000313" key="4">
    <source>
        <dbReference type="Proteomes" id="UP001216638"/>
    </source>
</evidence>
<keyword evidence="4" id="KW-1185">Reference proteome</keyword>
<proteinExistence type="predicted"/>
<feature type="compositionally biased region" description="Basic residues" evidence="1">
    <location>
        <begin position="150"/>
        <end position="181"/>
    </location>
</feature>
<evidence type="ECO:0000256" key="1">
    <source>
        <dbReference type="SAM" id="MobiDB-lite"/>
    </source>
</evidence>
<dbReference type="PANTHER" id="PTHR14580:SF0">
    <property type="entry name" value="MULTIPLE MYELOMA TUMOR-ASSOCIATED PROTEIN 2"/>
    <property type="match status" value="1"/>
</dbReference>
<dbReference type="EMBL" id="CP119954">
    <property type="protein sequence ID" value="WFC96668.1"/>
    <property type="molecule type" value="Genomic_DNA"/>
</dbReference>
<feature type="compositionally biased region" description="Basic residues" evidence="1">
    <location>
        <begin position="222"/>
        <end position="231"/>
    </location>
</feature>
<feature type="region of interest" description="Disordered" evidence="1">
    <location>
        <begin position="91"/>
        <end position="231"/>
    </location>
</feature>
<gene>
    <name evidence="3" type="ORF">MBRA1_003331</name>
</gene>
<dbReference type="PANTHER" id="PTHR14580">
    <property type="entry name" value="MULTIPLE MYELOMA TUMOR-ASSOCIATED PROTEIN 2 FAMILY MEMBER"/>
    <property type="match status" value="1"/>
</dbReference>
<evidence type="ECO:0000259" key="2">
    <source>
        <dbReference type="Pfam" id="PF10159"/>
    </source>
</evidence>
<feature type="domain" description="Multiple myeloma tumor-associated protein 2-like N-terminal" evidence="2">
    <location>
        <begin position="17"/>
        <end position="96"/>
    </location>
</feature>
<accession>A0AAF0DW98</accession>
<dbReference type="InterPro" id="IPR039207">
    <property type="entry name" value="MMTAG2-like"/>
</dbReference>
<name>A0AAF0DW98_9BASI</name>